<dbReference type="EMBL" id="CP065321">
    <property type="protein sequence ID" value="QQR28480.1"/>
    <property type="molecule type" value="Genomic_DNA"/>
</dbReference>
<dbReference type="CDD" id="cd01189">
    <property type="entry name" value="INT_ICEBs1_C_like"/>
    <property type="match status" value="1"/>
</dbReference>
<dbReference type="EMBL" id="CP021422">
    <property type="protein sequence ID" value="ASB39192.1"/>
    <property type="molecule type" value="Genomic_DNA"/>
</dbReference>
<keyword evidence="2" id="KW-0238">DNA-binding</keyword>
<dbReference type="PANTHER" id="PTHR30349:SF41">
    <property type="entry name" value="INTEGRASE_RECOMBINASE PROTEIN MJ0367-RELATED"/>
    <property type="match status" value="1"/>
</dbReference>
<dbReference type="PROSITE" id="PS51898">
    <property type="entry name" value="TYR_RECOMBINASE"/>
    <property type="match status" value="1"/>
</dbReference>
<evidence type="ECO:0000313" key="8">
    <source>
        <dbReference type="Proteomes" id="UP000596035"/>
    </source>
</evidence>
<dbReference type="InterPro" id="IPR002104">
    <property type="entry name" value="Integrase_catalytic"/>
</dbReference>
<evidence type="ECO:0000313" key="5">
    <source>
        <dbReference type="EMBL" id="ASB39192.1"/>
    </source>
</evidence>
<sequence length="474" mass="53801">MANIQARRNKEGQVISYSIRVYRGRDPQSGKQLTPFSHTWRVPEGWGEKRARREAEKQAVLFERQCRQDLVSGGRQTFAEYAEYVLICKTTMGMKHLTEIHYRQSLKRVLPVLGPMKLCDIKPQHLNLLYQALSSPEARNDNRREEVKPALWKALEERGVMGDLPAKGGGLVSLARLREGKTVKPGTAKRIAEALDIPMGELFTTVYSQRTLSSRTVMNCHMLVSAVLGQAEKEMLIPYNPARRAVLPRRESGADPNYFQEDQVGDILNALEKEPVKWRAAVNLLLASGCRRGELLGLKWDKVDWARKTIRIDCAMHYAADRGLFEGPPKTRDSIRTLVIPEETLELLREHKLLQQEESLSQGSRWKESPYIFTGEHGGPMNPSQLGNWLTRFEKRHGLPHLNPHAFRHTMTSLLLFSGVDSISVSHRLGHSSVATTTNIYGHLMKQAEEQISGRMEEIINRAKNASAEKREES</sequence>
<comment type="similarity">
    <text evidence="1">Belongs to the 'phage' integrase family.</text>
</comment>
<evidence type="ECO:0000313" key="7">
    <source>
        <dbReference type="Proteomes" id="UP000196710"/>
    </source>
</evidence>
<dbReference type="Gene3D" id="1.10.443.10">
    <property type="entry name" value="Intergrase catalytic core"/>
    <property type="match status" value="1"/>
</dbReference>
<dbReference type="KEGG" id="amur:ADH66_00095"/>
<dbReference type="Gene3D" id="1.10.150.130">
    <property type="match status" value="1"/>
</dbReference>
<name>A0A1Z2XL80_9FIRM</name>
<reference evidence="5" key="1">
    <citation type="journal article" date="2017" name="Genome Announc.">
        <title>High-Quality Whole-Genome Sequences of the Oligo-Mouse-Microbiota Bacterial Community.</title>
        <authorList>
            <person name="Garzetti D."/>
            <person name="Brugiroux S."/>
            <person name="Bunk B."/>
            <person name="Pukall R."/>
            <person name="McCoy K.D."/>
            <person name="Macpherson A.J."/>
            <person name="Stecher B."/>
        </authorList>
    </citation>
    <scope>NUCLEOTIDE SEQUENCE</scope>
    <source>
        <strain evidence="5">KB18</strain>
    </source>
</reference>
<dbReference type="InterPro" id="IPR050090">
    <property type="entry name" value="Tyrosine_recombinase_XerCD"/>
</dbReference>
<accession>A0A1Z2XL80</accession>
<dbReference type="InterPro" id="IPR013762">
    <property type="entry name" value="Integrase-like_cat_sf"/>
</dbReference>
<evidence type="ECO:0000313" key="6">
    <source>
        <dbReference type="EMBL" id="QQR28480.1"/>
    </source>
</evidence>
<dbReference type="Proteomes" id="UP000196710">
    <property type="component" value="Chromosome"/>
</dbReference>
<protein>
    <submittedName>
        <fullName evidence="6">Site-specific integrase</fullName>
    </submittedName>
</protein>
<organism evidence="6 8">
    <name type="scientific">Acutalibacter muris</name>
    <dbReference type="NCBI Taxonomy" id="1796620"/>
    <lineage>
        <taxon>Bacteria</taxon>
        <taxon>Bacillati</taxon>
        <taxon>Bacillota</taxon>
        <taxon>Clostridia</taxon>
        <taxon>Eubacteriales</taxon>
        <taxon>Acutalibacteraceae</taxon>
        <taxon>Acutalibacter</taxon>
    </lineage>
</organism>
<gene>
    <name evidence="5" type="ORF">ADH66_00095</name>
    <name evidence="6" type="ORF">I5Q82_10090</name>
</gene>
<dbReference type="RefSeq" id="WP_066537276.1">
    <property type="nucleotide sequence ID" value="NZ_CAJTCQ010000002.1"/>
</dbReference>
<dbReference type="GO" id="GO:0003677">
    <property type="term" value="F:DNA binding"/>
    <property type="evidence" value="ECO:0007669"/>
    <property type="project" value="UniProtKB-KW"/>
</dbReference>
<dbReference type="GO" id="GO:0015074">
    <property type="term" value="P:DNA integration"/>
    <property type="evidence" value="ECO:0007669"/>
    <property type="project" value="InterPro"/>
</dbReference>
<evidence type="ECO:0000256" key="2">
    <source>
        <dbReference type="ARBA" id="ARBA00023125"/>
    </source>
</evidence>
<dbReference type="Pfam" id="PF00589">
    <property type="entry name" value="Phage_integrase"/>
    <property type="match status" value="1"/>
</dbReference>
<reference evidence="6 8" key="3">
    <citation type="submission" date="2020-11" db="EMBL/GenBank/DDBJ databases">
        <title>Closed and high quality bacterial genomes of the OMM12 community.</title>
        <authorList>
            <person name="Marbouty M."/>
            <person name="Lamy-Besnier Q."/>
            <person name="Debarbieux L."/>
            <person name="Koszul R."/>
        </authorList>
    </citation>
    <scope>NUCLEOTIDE SEQUENCE [LARGE SCALE GENOMIC DNA]</scope>
    <source>
        <strain evidence="6 8">KB18</strain>
    </source>
</reference>
<dbReference type="GO" id="GO:0006310">
    <property type="term" value="P:DNA recombination"/>
    <property type="evidence" value="ECO:0007669"/>
    <property type="project" value="UniProtKB-KW"/>
</dbReference>
<dbReference type="SUPFAM" id="SSF56349">
    <property type="entry name" value="DNA breaking-rejoining enzymes"/>
    <property type="match status" value="1"/>
</dbReference>
<keyword evidence="3" id="KW-0233">DNA recombination</keyword>
<dbReference type="PANTHER" id="PTHR30349">
    <property type="entry name" value="PHAGE INTEGRASE-RELATED"/>
    <property type="match status" value="1"/>
</dbReference>
<dbReference type="Proteomes" id="UP000596035">
    <property type="component" value="Chromosome"/>
</dbReference>
<evidence type="ECO:0000256" key="3">
    <source>
        <dbReference type="ARBA" id="ARBA00023172"/>
    </source>
</evidence>
<dbReference type="AlphaFoldDB" id="A0A1Z2XL80"/>
<dbReference type="InterPro" id="IPR010998">
    <property type="entry name" value="Integrase_recombinase_N"/>
</dbReference>
<evidence type="ECO:0000259" key="4">
    <source>
        <dbReference type="PROSITE" id="PS51898"/>
    </source>
</evidence>
<feature type="domain" description="Tyr recombinase" evidence="4">
    <location>
        <begin position="254"/>
        <end position="454"/>
    </location>
</feature>
<keyword evidence="7" id="KW-1185">Reference proteome</keyword>
<reference evidence="7" key="2">
    <citation type="submission" date="2017-05" db="EMBL/GenBank/DDBJ databases">
        <title>Improved OligoMM genomes.</title>
        <authorList>
            <person name="Garzetti D."/>
        </authorList>
    </citation>
    <scope>NUCLEOTIDE SEQUENCE [LARGE SCALE GENOMIC DNA]</scope>
    <source>
        <strain evidence="7">KB18</strain>
    </source>
</reference>
<evidence type="ECO:0000256" key="1">
    <source>
        <dbReference type="ARBA" id="ARBA00008857"/>
    </source>
</evidence>
<dbReference type="InterPro" id="IPR011010">
    <property type="entry name" value="DNA_brk_join_enz"/>
</dbReference>
<proteinExistence type="inferred from homology"/>